<gene>
    <name evidence="6" type="ORF">ACFFQA_02785</name>
</gene>
<dbReference type="EC" id="3.1.21.-" evidence="6"/>
<dbReference type="Gene3D" id="3.90.220.20">
    <property type="entry name" value="DNA methylase specificity domains"/>
    <property type="match status" value="2"/>
</dbReference>
<keyword evidence="3" id="KW-0238">DNA-binding</keyword>
<dbReference type="PANTHER" id="PTHR30408">
    <property type="entry name" value="TYPE-1 RESTRICTION ENZYME ECOKI SPECIFICITY PROTEIN"/>
    <property type="match status" value="1"/>
</dbReference>
<evidence type="ECO:0000259" key="5">
    <source>
        <dbReference type="Pfam" id="PF01420"/>
    </source>
</evidence>
<organism evidence="6 7">
    <name type="scientific">Allokutzneria oryzae</name>
    <dbReference type="NCBI Taxonomy" id="1378989"/>
    <lineage>
        <taxon>Bacteria</taxon>
        <taxon>Bacillati</taxon>
        <taxon>Actinomycetota</taxon>
        <taxon>Actinomycetes</taxon>
        <taxon>Pseudonocardiales</taxon>
        <taxon>Pseudonocardiaceae</taxon>
        <taxon>Allokutzneria</taxon>
    </lineage>
</organism>
<dbReference type="InterPro" id="IPR052021">
    <property type="entry name" value="Type-I_RS_S_subunit"/>
</dbReference>
<dbReference type="SUPFAM" id="SSF116734">
    <property type="entry name" value="DNA methylase specificity domain"/>
    <property type="match status" value="2"/>
</dbReference>
<sequence length="399" mass="45523">MTGLRNSAVGPIPEDWECTTVGSAYEIHNQNRLPLSRERRREMAGPYPYYGPTGVLDYINECRFNGKFALIGEDGDNFLKYATHPMTLLTHGQFNVNNHAHVIGPRGANLVEWFQAYFENRDITTHLTRQGVSRYKLTKAALLDLPMALPSKAEQQAIANVISDLSDFLRSLDKVLAKKRAIRLSVMQQLLTGTTRLPGFTTTWTRCSISELLRPRAERNTSAENMTVLTCTKHMGFVRSMDYFKNQVFSRDLRGYRVIYRGDIGYPANHVEEGSIGVQEVEDRALVSPIYVVMEPKSGVDSYFLQRMLKLDAYRQKFSQATNASVDRRGSLRWPEFSRIEVSVPNIEEQQRISHVLRDSELEIAKLEQRLRVARDLRRGITQRLLAGRVRLPVAEATL</sequence>
<dbReference type="EMBL" id="JBHLZU010000002">
    <property type="protein sequence ID" value="MFB9902857.1"/>
    <property type="molecule type" value="Genomic_DNA"/>
</dbReference>
<dbReference type="RefSeq" id="WP_377849962.1">
    <property type="nucleotide sequence ID" value="NZ_JBHLZU010000002.1"/>
</dbReference>
<dbReference type="Pfam" id="PF01420">
    <property type="entry name" value="Methylase_S"/>
    <property type="match status" value="1"/>
</dbReference>
<keyword evidence="6" id="KW-0378">Hydrolase</keyword>
<accession>A0ABV5ZPP9</accession>
<dbReference type="GO" id="GO:0016787">
    <property type="term" value="F:hydrolase activity"/>
    <property type="evidence" value="ECO:0007669"/>
    <property type="project" value="UniProtKB-KW"/>
</dbReference>
<keyword evidence="6" id="KW-0255">Endonuclease</keyword>
<dbReference type="Proteomes" id="UP001589693">
    <property type="component" value="Unassembled WGS sequence"/>
</dbReference>
<comment type="caution">
    <text evidence="6">The sequence shown here is derived from an EMBL/GenBank/DDBJ whole genome shotgun (WGS) entry which is preliminary data.</text>
</comment>
<comment type="similarity">
    <text evidence="1">Belongs to the type-I restriction system S methylase family.</text>
</comment>
<dbReference type="InterPro" id="IPR044946">
    <property type="entry name" value="Restrct_endonuc_typeI_TRD_sf"/>
</dbReference>
<keyword evidence="7" id="KW-1185">Reference proteome</keyword>
<keyword evidence="4" id="KW-0175">Coiled coil</keyword>
<proteinExistence type="inferred from homology"/>
<evidence type="ECO:0000256" key="2">
    <source>
        <dbReference type="ARBA" id="ARBA00022747"/>
    </source>
</evidence>
<name>A0ABV5ZPP9_9PSEU</name>
<evidence type="ECO:0000256" key="4">
    <source>
        <dbReference type="SAM" id="Coils"/>
    </source>
</evidence>
<reference evidence="6 7" key="1">
    <citation type="submission" date="2024-09" db="EMBL/GenBank/DDBJ databases">
        <authorList>
            <person name="Sun Q."/>
            <person name="Mori K."/>
        </authorList>
    </citation>
    <scope>NUCLEOTIDE SEQUENCE [LARGE SCALE GENOMIC DNA]</scope>
    <source>
        <strain evidence="6 7">TBRC 7907</strain>
    </source>
</reference>
<evidence type="ECO:0000313" key="6">
    <source>
        <dbReference type="EMBL" id="MFB9902857.1"/>
    </source>
</evidence>
<dbReference type="Gene3D" id="1.10.287.1120">
    <property type="entry name" value="Bipartite methylase S protein"/>
    <property type="match status" value="1"/>
</dbReference>
<dbReference type="GO" id="GO:0004519">
    <property type="term" value="F:endonuclease activity"/>
    <property type="evidence" value="ECO:0007669"/>
    <property type="project" value="UniProtKB-KW"/>
</dbReference>
<evidence type="ECO:0000313" key="7">
    <source>
        <dbReference type="Proteomes" id="UP001589693"/>
    </source>
</evidence>
<evidence type="ECO:0000256" key="3">
    <source>
        <dbReference type="ARBA" id="ARBA00023125"/>
    </source>
</evidence>
<dbReference type="PANTHER" id="PTHR30408:SF12">
    <property type="entry name" value="TYPE I RESTRICTION ENZYME MJAVIII SPECIFICITY SUBUNIT"/>
    <property type="match status" value="1"/>
</dbReference>
<protein>
    <submittedName>
        <fullName evidence="6">Restriction endonuclease subunit S</fullName>
        <ecNumber evidence="6">3.1.21.-</ecNumber>
    </submittedName>
</protein>
<feature type="coiled-coil region" evidence="4">
    <location>
        <begin position="357"/>
        <end position="384"/>
    </location>
</feature>
<evidence type="ECO:0000256" key="1">
    <source>
        <dbReference type="ARBA" id="ARBA00010923"/>
    </source>
</evidence>
<dbReference type="CDD" id="cd16961">
    <property type="entry name" value="RMtype1_S_TRD-CR_like"/>
    <property type="match status" value="1"/>
</dbReference>
<keyword evidence="2" id="KW-0680">Restriction system</keyword>
<dbReference type="CDD" id="cd17262">
    <property type="entry name" value="RMtype1_S_Aco12261I-TRD2-CR2"/>
    <property type="match status" value="1"/>
</dbReference>
<feature type="domain" description="Type I restriction modification DNA specificity" evidence="5">
    <location>
        <begin position="13"/>
        <end position="167"/>
    </location>
</feature>
<keyword evidence="6" id="KW-0540">Nuclease</keyword>
<dbReference type="InterPro" id="IPR000055">
    <property type="entry name" value="Restrct_endonuc_typeI_TRD"/>
</dbReference>